<dbReference type="Proteomes" id="UP001302274">
    <property type="component" value="Unassembled WGS sequence"/>
</dbReference>
<dbReference type="InterPro" id="IPR046163">
    <property type="entry name" value="DUF6165"/>
</dbReference>
<gene>
    <name evidence="1" type="ORF">SHI21_04885</name>
</gene>
<reference evidence="1 2" key="1">
    <citation type="submission" date="2023-11" db="EMBL/GenBank/DDBJ databases">
        <title>A Novel Polar Bacteriovorax (B. antarcticus) Isolated from the Biocrust in Antarctica.</title>
        <authorList>
            <person name="Mun W."/>
            <person name="Choi S.Y."/>
            <person name="Mitchell R.J."/>
        </authorList>
    </citation>
    <scope>NUCLEOTIDE SEQUENCE [LARGE SCALE GENOMIC DNA]</scope>
    <source>
        <strain evidence="1 2">PP10</strain>
    </source>
</reference>
<evidence type="ECO:0000313" key="1">
    <source>
        <dbReference type="EMBL" id="MEA9355519.1"/>
    </source>
</evidence>
<accession>A0ABU5VR55</accession>
<dbReference type="EMBL" id="JAYGJQ010000001">
    <property type="protein sequence ID" value="MEA9355519.1"/>
    <property type="molecule type" value="Genomic_DNA"/>
</dbReference>
<dbReference type="RefSeq" id="WP_323575079.1">
    <property type="nucleotide sequence ID" value="NZ_JAYGJQ010000001.1"/>
</dbReference>
<comment type="caution">
    <text evidence="1">The sequence shown here is derived from an EMBL/GenBank/DDBJ whole genome shotgun (WGS) entry which is preliminary data.</text>
</comment>
<proteinExistence type="predicted"/>
<name>A0ABU5VR55_9BACT</name>
<evidence type="ECO:0000313" key="2">
    <source>
        <dbReference type="Proteomes" id="UP001302274"/>
    </source>
</evidence>
<protein>
    <submittedName>
        <fullName evidence="1">DUF6165 family protein</fullName>
    </submittedName>
</protein>
<organism evidence="1 2">
    <name type="scientific">Bacteriovorax antarcticus</name>
    <dbReference type="NCBI Taxonomy" id="3088717"/>
    <lineage>
        <taxon>Bacteria</taxon>
        <taxon>Pseudomonadati</taxon>
        <taxon>Bdellovibrionota</taxon>
        <taxon>Bacteriovoracia</taxon>
        <taxon>Bacteriovoracales</taxon>
        <taxon>Bacteriovoracaceae</taxon>
        <taxon>Bacteriovorax</taxon>
    </lineage>
</organism>
<sequence>MMNINCEISLGELVDKLSILRIKSQKIHDAEKLVHVRKEEEILSQLLKSLQLEKMQHHLDQMIDINLQLWVIEDDIRDLERNKDFGEKFIQLARAVYITNDERFKRKNTINTTYKSGLVEVKSYKDY</sequence>
<keyword evidence="2" id="KW-1185">Reference proteome</keyword>
<dbReference type="Pfam" id="PF19662">
    <property type="entry name" value="DUF6165"/>
    <property type="match status" value="1"/>
</dbReference>